<reference evidence="3" key="2">
    <citation type="journal article" date="2020" name="Antonie Van Leeuwenhoek">
        <title>Labilibaculum antarcticum sp. nov., a novel facultative anaerobic, psychrotorelant bacterium isolated from marine sediment of Antarctica.</title>
        <authorList>
            <person name="Watanabe M."/>
            <person name="Kojima H."/>
            <person name="Fukui M."/>
        </authorList>
    </citation>
    <scope>NUCLEOTIDE SEQUENCE [LARGE SCALE GENOMIC DNA]</scope>
    <source>
        <strain evidence="3">SPP2</strain>
    </source>
</reference>
<dbReference type="GO" id="GO:0006974">
    <property type="term" value="P:DNA damage response"/>
    <property type="evidence" value="ECO:0007669"/>
    <property type="project" value="TreeGrafter"/>
</dbReference>
<evidence type="ECO:0000256" key="1">
    <source>
        <dbReference type="SAM" id="SignalP"/>
    </source>
</evidence>
<dbReference type="PANTHER" id="PTHR34387:SF1">
    <property type="entry name" value="PERIPLASMIC IMMUNOGENIC PROTEIN"/>
    <property type="match status" value="1"/>
</dbReference>
<dbReference type="InterPro" id="IPR052022">
    <property type="entry name" value="26kDa_periplasmic_antigen"/>
</dbReference>
<accession>A0A1Y1CR97</accession>
<dbReference type="KEGG" id="mbas:ALGA_3473"/>
<proteinExistence type="predicted"/>
<dbReference type="RefSeq" id="WP_096431467.1">
    <property type="nucleotide sequence ID" value="NZ_AP018042.1"/>
</dbReference>
<organism evidence="2 3">
    <name type="scientific">Labilibaculum antarcticum</name>
    <dbReference type="NCBI Taxonomy" id="1717717"/>
    <lineage>
        <taxon>Bacteria</taxon>
        <taxon>Pseudomonadati</taxon>
        <taxon>Bacteroidota</taxon>
        <taxon>Bacteroidia</taxon>
        <taxon>Marinilabiliales</taxon>
        <taxon>Marinifilaceae</taxon>
        <taxon>Labilibaculum</taxon>
    </lineage>
</organism>
<dbReference type="EMBL" id="AP018042">
    <property type="protein sequence ID" value="BAX81771.1"/>
    <property type="molecule type" value="Genomic_DNA"/>
</dbReference>
<dbReference type="Gene3D" id="3.30.110.170">
    <property type="entry name" value="Protein of unknown function (DUF541), domain 1"/>
    <property type="match status" value="1"/>
</dbReference>
<name>A0A1Y1CR97_9BACT</name>
<dbReference type="PANTHER" id="PTHR34387">
    <property type="entry name" value="SLR1258 PROTEIN"/>
    <property type="match status" value="1"/>
</dbReference>
<protein>
    <submittedName>
        <fullName evidence="2">SIMPL domain-containing protein</fullName>
    </submittedName>
</protein>
<reference evidence="2 3" key="1">
    <citation type="journal article" date="2018" name="Mar. Genomics">
        <title>Complete genome sequence of Marinifilaceae bacterium strain SPP2, isolated from the Antarctic marine sediment.</title>
        <authorList>
            <person name="Watanabe M."/>
            <person name="Kojima H."/>
            <person name="Fukui M."/>
        </authorList>
    </citation>
    <scope>NUCLEOTIDE SEQUENCE [LARGE SCALE GENOMIC DNA]</scope>
    <source>
        <strain evidence="2 3">SPP2</strain>
    </source>
</reference>
<keyword evidence="3" id="KW-1185">Reference proteome</keyword>
<feature type="signal peptide" evidence="1">
    <location>
        <begin position="1"/>
        <end position="19"/>
    </location>
</feature>
<sequence>MKRNVILLLAVFLAWSAMAQAQKNFIDQNYIEVKGLAELEIVPDEIYLKIHLDEEDTKNKESVEVLEKQMFVALKKAGINLEKQLSVSDFASTLQDHFIKRADMKKSKDFQLLVHDSKTLGKVFVELDRIKISNISILRVDHSEIEKFRKQVKINAVVAAKEKAAALAEAIGQKIGKAIYINEISAPYRGQMVNTMMRTKSESYQSNMAMPELDFQKIILEYSVMISFALE</sequence>
<evidence type="ECO:0000313" key="2">
    <source>
        <dbReference type="EMBL" id="BAX81771.1"/>
    </source>
</evidence>
<gene>
    <name evidence="2" type="ORF">ALGA_3473</name>
</gene>
<dbReference type="InterPro" id="IPR007497">
    <property type="entry name" value="SIMPL/DUF541"/>
</dbReference>
<dbReference type="Pfam" id="PF04402">
    <property type="entry name" value="SIMPL"/>
    <property type="match status" value="1"/>
</dbReference>
<feature type="chain" id="PRO_5012801723" evidence="1">
    <location>
        <begin position="20"/>
        <end position="231"/>
    </location>
</feature>
<keyword evidence="1" id="KW-0732">Signal</keyword>
<dbReference type="Proteomes" id="UP000218267">
    <property type="component" value="Chromosome"/>
</dbReference>
<evidence type="ECO:0000313" key="3">
    <source>
        <dbReference type="Proteomes" id="UP000218267"/>
    </source>
</evidence>
<dbReference type="OrthoDB" id="1118849at2"/>
<dbReference type="AlphaFoldDB" id="A0A1Y1CR97"/>